<feature type="chain" id="PRO_5001847863" evidence="1">
    <location>
        <begin position="22"/>
        <end position="247"/>
    </location>
</feature>
<feature type="signal peptide" evidence="1">
    <location>
        <begin position="1"/>
        <end position="21"/>
    </location>
</feature>
<dbReference type="EMBL" id="CP003811">
    <property type="protein sequence ID" value="AIQ88852.1"/>
    <property type="molecule type" value="Genomic_DNA"/>
</dbReference>
<dbReference type="PANTHER" id="PTHR36057:SF1">
    <property type="entry name" value="LIPOPROTEIN LIPID ATTACHMENT SITE-LIKE PROTEIN, PUTATIVE (DUF1223)-RELATED"/>
    <property type="match status" value="1"/>
</dbReference>
<keyword evidence="3" id="KW-1185">Reference proteome</keyword>
<protein>
    <submittedName>
        <fullName evidence="2">Protein of unassigned function</fullName>
    </submittedName>
</protein>
<evidence type="ECO:0000313" key="2">
    <source>
        <dbReference type="EMBL" id="AIQ88852.1"/>
    </source>
</evidence>
<dbReference type="eggNOG" id="COG5429">
    <property type="taxonomic scope" value="Bacteria"/>
</dbReference>
<proteinExistence type="predicted"/>
<accession>A0A089NN92</accession>
<dbReference type="RefSeq" id="WP_043755992.1">
    <property type="nucleotide sequence ID" value="NZ_CP003811.1"/>
</dbReference>
<dbReference type="KEGG" id="mor:MOC_1097"/>
<dbReference type="InterPro" id="IPR010634">
    <property type="entry name" value="DUF1223"/>
</dbReference>
<dbReference type="InterPro" id="IPR036249">
    <property type="entry name" value="Thioredoxin-like_sf"/>
</dbReference>
<dbReference type="AlphaFoldDB" id="A0A089NN92"/>
<organism evidence="2 3">
    <name type="scientific">Methylobacterium oryzae CBMB20</name>
    <dbReference type="NCBI Taxonomy" id="693986"/>
    <lineage>
        <taxon>Bacteria</taxon>
        <taxon>Pseudomonadati</taxon>
        <taxon>Pseudomonadota</taxon>
        <taxon>Alphaproteobacteria</taxon>
        <taxon>Hyphomicrobiales</taxon>
        <taxon>Methylobacteriaceae</taxon>
        <taxon>Methylobacterium</taxon>
    </lineage>
</organism>
<reference evidence="2 3" key="1">
    <citation type="journal article" date="2014" name="PLoS ONE">
        <title>Genome Information of Methylobacterium oryzae, a Plant-Probiotic Methylotroph in the Phyllosphere.</title>
        <authorList>
            <person name="Kwak M.J."/>
            <person name="Jeong H."/>
            <person name="Madhaiyan M."/>
            <person name="Lee Y."/>
            <person name="Sa T.M."/>
            <person name="Oh T.K."/>
            <person name="Kim J.F."/>
        </authorList>
    </citation>
    <scope>NUCLEOTIDE SEQUENCE [LARGE SCALE GENOMIC DNA]</scope>
    <source>
        <strain evidence="2 3">CBMB20</strain>
    </source>
</reference>
<dbReference type="Proteomes" id="UP000029492">
    <property type="component" value="Chromosome"/>
</dbReference>
<sequence length="247" mass="25394">MRPALLIAAVLSCAVLPSAEAAARPVVVELFTSQSCSSCPPAEALIGRLAHEPAGAQGDVLPLAFHVTYWNHLNWRDPYALPAATARQESYAARLGGPAYTPQAVIDGQTGLVGSDEVGLRAAIARAREAGPGIPATLARDGGRVVAQIGPAPDAGGASGRVLLIGYDPSHTTRVLRGENAGRTLEQANVVRSLQDLGRWSGTAATFTATRPEGETAALLLQTDDGRILGAARLAAAPAGTGREAVR</sequence>
<dbReference type="STRING" id="693986.MOC_1097"/>
<gene>
    <name evidence="2" type="ORF">MOC_1097</name>
</gene>
<dbReference type="SUPFAM" id="SSF52833">
    <property type="entry name" value="Thioredoxin-like"/>
    <property type="match status" value="1"/>
</dbReference>
<dbReference type="HOGENOM" id="CLU_065609_0_0_5"/>
<keyword evidence="1" id="KW-0732">Signal</keyword>
<evidence type="ECO:0000256" key="1">
    <source>
        <dbReference type="SAM" id="SignalP"/>
    </source>
</evidence>
<name>A0A089NN92_9HYPH</name>
<dbReference type="Pfam" id="PF06764">
    <property type="entry name" value="DUF1223"/>
    <property type="match status" value="1"/>
</dbReference>
<dbReference type="PANTHER" id="PTHR36057">
    <property type="match status" value="1"/>
</dbReference>
<evidence type="ECO:0000313" key="3">
    <source>
        <dbReference type="Proteomes" id="UP000029492"/>
    </source>
</evidence>